<gene>
    <name evidence="1" type="ordered locus">CHU_3443</name>
</gene>
<protein>
    <submittedName>
        <fullName evidence="1">Uncharacterized protein</fullName>
    </submittedName>
</protein>
<sequence length="51" mass="6132">MSYEAVITYFLGEIARKLANSREMIWYIIKTNMFITRTLSVSMYYSDWNIP</sequence>
<organism evidence="1 2">
    <name type="scientific">Cytophaga hutchinsonii (strain ATCC 33406 / DSM 1761 / CIP 103989 / NBRC 15051 / NCIMB 9469 / D465)</name>
    <dbReference type="NCBI Taxonomy" id="269798"/>
    <lineage>
        <taxon>Bacteria</taxon>
        <taxon>Pseudomonadati</taxon>
        <taxon>Bacteroidota</taxon>
        <taxon>Cytophagia</taxon>
        <taxon>Cytophagales</taxon>
        <taxon>Cytophagaceae</taxon>
        <taxon>Cytophaga</taxon>
    </lineage>
</organism>
<accession>A0A6N4SVT0</accession>
<reference evidence="1 2" key="1">
    <citation type="journal article" date="2007" name="Appl. Environ. Microbiol.">
        <title>Genome sequence of the cellulolytic gliding bacterium Cytophaga hutchinsonii.</title>
        <authorList>
            <person name="Xie G."/>
            <person name="Bruce D.C."/>
            <person name="Challacombe J.F."/>
            <person name="Chertkov O."/>
            <person name="Detter J.C."/>
            <person name="Gilna P."/>
            <person name="Han C.S."/>
            <person name="Lucas S."/>
            <person name="Misra M."/>
            <person name="Myers G.L."/>
            <person name="Richardson P."/>
            <person name="Tapia R."/>
            <person name="Thayer N."/>
            <person name="Thompson L.S."/>
            <person name="Brettin T.S."/>
            <person name="Henrissat B."/>
            <person name="Wilson D.B."/>
            <person name="McBride M.J."/>
        </authorList>
    </citation>
    <scope>NUCLEOTIDE SEQUENCE [LARGE SCALE GENOMIC DNA]</scope>
    <source>
        <strain evidence="2">ATCC 33406 / DSM 1761 / CIP 103989 / NBRC 15051 / NCIMB 9469 / D465</strain>
    </source>
</reference>
<name>A0A6N4SVT0_CYTH3</name>
<dbReference type="KEGG" id="chu:CHU_3443"/>
<dbReference type="Proteomes" id="UP000001822">
    <property type="component" value="Chromosome"/>
</dbReference>
<dbReference type="EMBL" id="CP000383">
    <property type="protein sequence ID" value="ABG60677.1"/>
    <property type="molecule type" value="Genomic_DNA"/>
</dbReference>
<keyword evidence="2" id="KW-1185">Reference proteome</keyword>
<evidence type="ECO:0000313" key="1">
    <source>
        <dbReference type="EMBL" id="ABG60677.1"/>
    </source>
</evidence>
<evidence type="ECO:0000313" key="2">
    <source>
        <dbReference type="Proteomes" id="UP000001822"/>
    </source>
</evidence>
<dbReference type="AlphaFoldDB" id="A0A6N4SVT0"/>
<proteinExistence type="predicted"/>